<organism evidence="4 5">
    <name type="scientific">Nocardia terrae</name>
    <dbReference type="NCBI Taxonomy" id="2675851"/>
    <lineage>
        <taxon>Bacteria</taxon>
        <taxon>Bacillati</taxon>
        <taxon>Actinomycetota</taxon>
        <taxon>Actinomycetes</taxon>
        <taxon>Mycobacteriales</taxon>
        <taxon>Nocardiaceae</taxon>
        <taxon>Nocardia</taxon>
    </lineage>
</organism>
<dbReference type="EMBL" id="WRPP01000005">
    <property type="protein sequence ID" value="MVU80530.1"/>
    <property type="molecule type" value="Genomic_DNA"/>
</dbReference>
<dbReference type="RefSeq" id="WP_157390147.1">
    <property type="nucleotide sequence ID" value="NZ_WRPP01000005.1"/>
</dbReference>
<keyword evidence="1 4" id="KW-0808">Transferase</keyword>
<dbReference type="InterPro" id="IPR016181">
    <property type="entry name" value="Acyl_CoA_acyltransferase"/>
</dbReference>
<evidence type="ECO:0000256" key="2">
    <source>
        <dbReference type="ARBA" id="ARBA00023315"/>
    </source>
</evidence>
<dbReference type="InterPro" id="IPR000182">
    <property type="entry name" value="GNAT_dom"/>
</dbReference>
<accession>A0A7K1V1L1</accession>
<proteinExistence type="predicted"/>
<dbReference type="GO" id="GO:0016747">
    <property type="term" value="F:acyltransferase activity, transferring groups other than amino-acyl groups"/>
    <property type="evidence" value="ECO:0007669"/>
    <property type="project" value="InterPro"/>
</dbReference>
<feature type="domain" description="N-acetyltransferase" evidence="3">
    <location>
        <begin position="124"/>
        <end position="265"/>
    </location>
</feature>
<dbReference type="PROSITE" id="PS51186">
    <property type="entry name" value="GNAT"/>
    <property type="match status" value="1"/>
</dbReference>
<evidence type="ECO:0000259" key="3">
    <source>
        <dbReference type="PROSITE" id="PS51186"/>
    </source>
</evidence>
<evidence type="ECO:0000256" key="1">
    <source>
        <dbReference type="ARBA" id="ARBA00022679"/>
    </source>
</evidence>
<gene>
    <name evidence="4" type="ORF">GPX89_25185</name>
</gene>
<dbReference type="CDD" id="cd04301">
    <property type="entry name" value="NAT_SF"/>
    <property type="match status" value="1"/>
</dbReference>
<name>A0A7K1V1L1_9NOCA</name>
<protein>
    <submittedName>
        <fullName evidence="4">GNAT family N-acetyltransferase</fullName>
    </submittedName>
</protein>
<comment type="caution">
    <text evidence="4">The sequence shown here is derived from an EMBL/GenBank/DDBJ whole genome shotgun (WGS) entry which is preliminary data.</text>
</comment>
<dbReference type="InterPro" id="IPR050832">
    <property type="entry name" value="Bact_Acetyltransf"/>
</dbReference>
<keyword evidence="2" id="KW-0012">Acyltransferase</keyword>
<sequence>MNTSDITSRAGESAVRVTRVALTQWQAVADDLVVGHGDLSTRPDGRLFVSIDAWDRDAVFDRIAEAILAKVRRPLHTVVDEGDTHLLSCWERAGFTVARREWEYLVPTDPKLTGLHAVRPPSGITIVSAGRAAEHPLREVDRAIRDEVGASVGWQEMPVEILGGGADTVVDPSKYVVAADSQRYVGLARVVRVTRLPRIGLIAVRADHRRRGTATAMLSHILGGLHERGITTAAAEVKESNTPATALFEGVGARRVNSNLELVLR</sequence>
<evidence type="ECO:0000313" key="4">
    <source>
        <dbReference type="EMBL" id="MVU80530.1"/>
    </source>
</evidence>
<reference evidence="4 5" key="1">
    <citation type="submission" date="2019-12" db="EMBL/GenBank/DDBJ databases">
        <title>Nocardia sp. nov. ET3-3 isolated from soil.</title>
        <authorList>
            <person name="Kanchanasin P."/>
            <person name="Tanasupawat S."/>
            <person name="Yuki M."/>
            <person name="Kudo T."/>
        </authorList>
    </citation>
    <scope>NUCLEOTIDE SEQUENCE [LARGE SCALE GENOMIC DNA]</scope>
    <source>
        <strain evidence="4 5">ET3-3</strain>
    </source>
</reference>
<evidence type="ECO:0000313" key="5">
    <source>
        <dbReference type="Proteomes" id="UP000466794"/>
    </source>
</evidence>
<keyword evidence="5" id="KW-1185">Reference proteome</keyword>
<dbReference type="AlphaFoldDB" id="A0A7K1V1L1"/>
<dbReference type="Proteomes" id="UP000466794">
    <property type="component" value="Unassembled WGS sequence"/>
</dbReference>
<dbReference type="SUPFAM" id="SSF55729">
    <property type="entry name" value="Acyl-CoA N-acyltransferases (Nat)"/>
    <property type="match status" value="1"/>
</dbReference>
<dbReference type="Pfam" id="PF00583">
    <property type="entry name" value="Acetyltransf_1"/>
    <property type="match status" value="1"/>
</dbReference>
<dbReference type="Gene3D" id="3.40.630.30">
    <property type="match status" value="1"/>
</dbReference>
<dbReference type="PANTHER" id="PTHR43877:SF1">
    <property type="entry name" value="ACETYLTRANSFERASE"/>
    <property type="match status" value="1"/>
</dbReference>
<dbReference type="PANTHER" id="PTHR43877">
    <property type="entry name" value="AMINOALKYLPHOSPHONATE N-ACETYLTRANSFERASE-RELATED-RELATED"/>
    <property type="match status" value="1"/>
</dbReference>